<reference evidence="1 2" key="2">
    <citation type="submission" date="2018-11" db="EMBL/GenBank/DDBJ databases">
        <authorList>
            <consortium name="Pathogen Informatics"/>
        </authorList>
    </citation>
    <scope>NUCLEOTIDE SEQUENCE [LARGE SCALE GENOMIC DNA]</scope>
</reference>
<protein>
    <submittedName>
        <fullName evidence="3">DUF1767 domain-containing protein</fullName>
    </submittedName>
</protein>
<sequence>MYRPLGARQKDISTRLMKPTCPDIRIKDVLHLVKNWNSAWEFNGDITVFDAGIAQYLLVDDRSHDVFFASLILGKPSLRCKLVNNEPKDVLDEEAENTFNLVGENETLEEERKKIDHLKTVLSRKGYRFIDV</sequence>
<evidence type="ECO:0000313" key="2">
    <source>
        <dbReference type="Proteomes" id="UP000278627"/>
    </source>
</evidence>
<keyword evidence="2" id="KW-1185">Reference proteome</keyword>
<evidence type="ECO:0000313" key="3">
    <source>
        <dbReference type="WBParaSite" id="BPAG_0001166101-mRNA-1"/>
    </source>
</evidence>
<evidence type="ECO:0000313" key="1">
    <source>
        <dbReference type="EMBL" id="VDN92809.1"/>
    </source>
</evidence>
<accession>A0A0N4TSI6</accession>
<dbReference type="WBParaSite" id="BPAG_0001166101-mRNA-1">
    <property type="protein sequence ID" value="BPAG_0001166101-mRNA-1"/>
    <property type="gene ID" value="BPAG_0001166101"/>
</dbReference>
<dbReference type="EMBL" id="UZAD01013240">
    <property type="protein sequence ID" value="VDN92809.1"/>
    <property type="molecule type" value="Genomic_DNA"/>
</dbReference>
<gene>
    <name evidence="1" type="ORF">BPAG_LOCUS11623</name>
</gene>
<proteinExistence type="predicted"/>
<dbReference type="AlphaFoldDB" id="A0A0N4TSI6"/>
<name>A0A0N4TSI6_BRUPA</name>
<reference evidence="3" key="1">
    <citation type="submission" date="2017-02" db="UniProtKB">
        <authorList>
            <consortium name="WormBaseParasite"/>
        </authorList>
    </citation>
    <scope>IDENTIFICATION</scope>
</reference>
<dbReference type="Proteomes" id="UP000278627">
    <property type="component" value="Unassembled WGS sequence"/>
</dbReference>
<organism evidence="3">
    <name type="scientific">Brugia pahangi</name>
    <name type="common">Filarial nematode worm</name>
    <dbReference type="NCBI Taxonomy" id="6280"/>
    <lineage>
        <taxon>Eukaryota</taxon>
        <taxon>Metazoa</taxon>
        <taxon>Ecdysozoa</taxon>
        <taxon>Nematoda</taxon>
        <taxon>Chromadorea</taxon>
        <taxon>Rhabditida</taxon>
        <taxon>Spirurina</taxon>
        <taxon>Spiruromorpha</taxon>
        <taxon>Filarioidea</taxon>
        <taxon>Onchocercidae</taxon>
        <taxon>Brugia</taxon>
    </lineage>
</organism>